<dbReference type="Proteomes" id="UP000182798">
    <property type="component" value="Unassembled WGS sequence"/>
</dbReference>
<comment type="caution">
    <text evidence="2">The sequence shown here is derived from an EMBL/GenBank/DDBJ whole genome shotgun (WGS) entry which is preliminary data.</text>
</comment>
<evidence type="ECO:0008006" key="4">
    <source>
        <dbReference type="Google" id="ProtNLM"/>
    </source>
</evidence>
<evidence type="ECO:0000256" key="1">
    <source>
        <dbReference type="SAM" id="MobiDB-lite"/>
    </source>
</evidence>
<gene>
    <name evidence="2" type="ORF">BGC33_07525</name>
</gene>
<evidence type="ECO:0000313" key="2">
    <source>
        <dbReference type="EMBL" id="OIR25687.1"/>
    </source>
</evidence>
<dbReference type="SUPFAM" id="SSF82771">
    <property type="entry name" value="GIY-YIG endonuclease"/>
    <property type="match status" value="1"/>
</dbReference>
<name>A0A1J5UN84_9GAMM</name>
<feature type="region of interest" description="Disordered" evidence="1">
    <location>
        <begin position="19"/>
        <end position="84"/>
    </location>
</feature>
<proteinExistence type="predicted"/>
<organism evidence="2 3">
    <name type="scientific">Bathymodiolus thermophilus thioautotrophic gill symbiont</name>
    <dbReference type="NCBI Taxonomy" id="2360"/>
    <lineage>
        <taxon>Bacteria</taxon>
        <taxon>Pseudomonadati</taxon>
        <taxon>Pseudomonadota</taxon>
        <taxon>Gammaproteobacteria</taxon>
        <taxon>sulfur-oxidizing symbionts</taxon>
    </lineage>
</organism>
<reference evidence="3" key="1">
    <citation type="submission" date="2016-09" db="EMBL/GenBank/DDBJ databases">
        <title>Genome Sequence of Bathymodiolus thermophilus sulfur-oxidizing gill endosymbiont.</title>
        <authorList>
            <person name="Ponnudurai R."/>
            <person name="Kleiner M."/>
            <person name="Sayavedra L."/>
            <person name="Thuermer A."/>
            <person name="Felbeck H."/>
            <person name="Schlueter R."/>
            <person name="Schweder T."/>
            <person name="Markert S."/>
        </authorList>
    </citation>
    <scope>NUCLEOTIDE SEQUENCE [LARGE SCALE GENOMIC DNA]</scope>
    <source>
        <strain evidence="3">BAT/CrabSpa'14</strain>
    </source>
</reference>
<dbReference type="AlphaFoldDB" id="A0A1J5UN84"/>
<accession>A0A1J5UN84</accession>
<dbReference type="Gene3D" id="3.40.1440.10">
    <property type="entry name" value="GIY-YIG endonuclease"/>
    <property type="match status" value="1"/>
</dbReference>
<dbReference type="InterPro" id="IPR035901">
    <property type="entry name" value="GIY-YIG_endonuc_sf"/>
</dbReference>
<feature type="compositionally biased region" description="Basic and acidic residues" evidence="1">
    <location>
        <begin position="50"/>
        <end position="68"/>
    </location>
</feature>
<sequence>MTKKQDTVTYELKKGNEVLYVGTTNDPERREQEHTDSGKQFGHMNITSRKMTEQGAMKKEKKRLDTYRQNHGGNNPKYNKDDDG</sequence>
<dbReference type="RefSeq" id="WP_071563247.1">
    <property type="nucleotide sequence ID" value="NZ_MIQH01000036.1"/>
</dbReference>
<protein>
    <recommendedName>
        <fullName evidence="4">GIY-YIG domain-containing protein</fullName>
    </recommendedName>
</protein>
<evidence type="ECO:0000313" key="3">
    <source>
        <dbReference type="Proteomes" id="UP000182798"/>
    </source>
</evidence>
<feature type="compositionally biased region" description="Basic and acidic residues" evidence="1">
    <location>
        <begin position="26"/>
        <end position="37"/>
    </location>
</feature>
<dbReference type="EMBL" id="MIQH01000036">
    <property type="protein sequence ID" value="OIR25687.1"/>
    <property type="molecule type" value="Genomic_DNA"/>
</dbReference>